<dbReference type="PIRSF" id="PIRSF000124">
    <property type="entry name" value="UDPglc_GDPman_dh"/>
    <property type="match status" value="1"/>
</dbReference>
<evidence type="ECO:0000256" key="3">
    <source>
        <dbReference type="ARBA" id="ARBA00023002"/>
    </source>
</evidence>
<dbReference type="InterPro" id="IPR028359">
    <property type="entry name" value="UDP_ManNAc/GlcNAc_DH"/>
</dbReference>
<organism evidence="10 11">
    <name type="scientific">Halapricum desulfuricans</name>
    <dbReference type="NCBI Taxonomy" id="2841257"/>
    <lineage>
        <taxon>Archaea</taxon>
        <taxon>Methanobacteriati</taxon>
        <taxon>Methanobacteriota</taxon>
        <taxon>Stenosarchaea group</taxon>
        <taxon>Halobacteria</taxon>
        <taxon>Halobacteriales</taxon>
        <taxon>Haloarculaceae</taxon>
        <taxon>Halapricum</taxon>
    </lineage>
</organism>
<dbReference type="InterPro" id="IPR008927">
    <property type="entry name" value="6-PGluconate_DH-like_C_sf"/>
</dbReference>
<dbReference type="AlphaFoldDB" id="A0A897N265"/>
<dbReference type="GO" id="GO:0016628">
    <property type="term" value="F:oxidoreductase activity, acting on the CH-CH group of donors, NAD or NADP as acceptor"/>
    <property type="evidence" value="ECO:0007669"/>
    <property type="project" value="InterPro"/>
</dbReference>
<dbReference type="GO" id="GO:0051287">
    <property type="term" value="F:NAD binding"/>
    <property type="evidence" value="ECO:0007669"/>
    <property type="project" value="InterPro"/>
</dbReference>
<dbReference type="Pfam" id="PF00984">
    <property type="entry name" value="UDPG_MGDP_dh"/>
    <property type="match status" value="1"/>
</dbReference>
<dbReference type="InterPro" id="IPR001732">
    <property type="entry name" value="UDP-Glc/GDP-Man_DH_N"/>
</dbReference>
<evidence type="ECO:0000313" key="10">
    <source>
        <dbReference type="EMBL" id="QSG05403.1"/>
    </source>
</evidence>
<dbReference type="SUPFAM" id="SSF51735">
    <property type="entry name" value="NAD(P)-binding Rossmann-fold domains"/>
    <property type="match status" value="1"/>
</dbReference>
<evidence type="ECO:0000256" key="2">
    <source>
        <dbReference type="ARBA" id="ARBA00016796"/>
    </source>
</evidence>
<dbReference type="GO" id="GO:0000271">
    <property type="term" value="P:polysaccharide biosynthetic process"/>
    <property type="evidence" value="ECO:0007669"/>
    <property type="project" value="InterPro"/>
</dbReference>
<accession>A0A897N265</accession>
<dbReference type="Proteomes" id="UP000663525">
    <property type="component" value="Chromosome"/>
</dbReference>
<proteinExistence type="inferred from homology"/>
<dbReference type="SUPFAM" id="SSF52413">
    <property type="entry name" value="UDP-glucose/GDP-mannose dehydrogenase C-terminal domain"/>
    <property type="match status" value="1"/>
</dbReference>
<dbReference type="GO" id="GO:0089714">
    <property type="term" value="F:UDP-N-acetyl-D-mannosamine dehydrogenase activity"/>
    <property type="evidence" value="ECO:0007669"/>
    <property type="project" value="UniProtKB-EC"/>
</dbReference>
<evidence type="ECO:0000256" key="8">
    <source>
        <dbReference type="SAM" id="MobiDB-lite"/>
    </source>
</evidence>
<dbReference type="InterPro" id="IPR036291">
    <property type="entry name" value="NAD(P)-bd_dom_sf"/>
</dbReference>
<evidence type="ECO:0000313" key="11">
    <source>
        <dbReference type="Proteomes" id="UP000663525"/>
    </source>
</evidence>
<dbReference type="EC" id="1.1.1.336" evidence="1"/>
<name>A0A897N265_9EURY</name>
<dbReference type="PANTHER" id="PTHR43491">
    <property type="entry name" value="UDP-N-ACETYL-D-MANNOSAMINE DEHYDROGENASE"/>
    <property type="match status" value="1"/>
</dbReference>
<evidence type="ECO:0000256" key="1">
    <source>
        <dbReference type="ARBA" id="ARBA00012935"/>
    </source>
</evidence>
<comment type="similarity">
    <text evidence="7">Belongs to the UDP-glucose/GDP-mannose dehydrogenase family.</text>
</comment>
<keyword evidence="3" id="KW-0560">Oxidoreductase</keyword>
<evidence type="ECO:0000256" key="7">
    <source>
        <dbReference type="PIRNR" id="PIRNR000124"/>
    </source>
</evidence>
<dbReference type="SMART" id="SM00984">
    <property type="entry name" value="UDPG_MGDP_dh_C"/>
    <property type="match status" value="1"/>
</dbReference>
<dbReference type="EMBL" id="CP064787">
    <property type="protein sequence ID" value="QSG05403.1"/>
    <property type="molecule type" value="Genomic_DNA"/>
</dbReference>
<evidence type="ECO:0000256" key="5">
    <source>
        <dbReference type="ARBA" id="ARBA00030172"/>
    </source>
</evidence>
<dbReference type="Pfam" id="PF03720">
    <property type="entry name" value="UDPG_MGDP_dh_C"/>
    <property type="match status" value="1"/>
</dbReference>
<feature type="region of interest" description="Disordered" evidence="8">
    <location>
        <begin position="1"/>
        <end position="23"/>
    </location>
</feature>
<dbReference type="Pfam" id="PF03721">
    <property type="entry name" value="UDPG_MGDP_dh_N"/>
    <property type="match status" value="1"/>
</dbReference>
<dbReference type="SUPFAM" id="SSF48179">
    <property type="entry name" value="6-phosphogluconate dehydrogenase C-terminal domain-like"/>
    <property type="match status" value="1"/>
</dbReference>
<dbReference type="Gene3D" id="3.40.50.720">
    <property type="entry name" value="NAD(P)-binding Rossmann-like Domain"/>
    <property type="match status" value="2"/>
</dbReference>
<dbReference type="GeneID" id="68854681"/>
<sequence>MSRSEQSLERLYGSEATPDEQQRAFTSGQVPVAVYGLGKMGLPLAAVYASVTGNVTGVDVSDSVVETVNDGRSPVENEPGLEAEIERTVSEGALSATTDVEEAAADASVHVVIVPTLLDDEDVPDLSTLTTLTRDIGMQLDPGDIVVVESTVPPGTCADTLWPILRRTVSDPESVGLAFCPERTMSGRALQDIRGAYPKIVGGIDDESTRVAELVYGEITTNDVHAAPDARTAECVKVFEGIYRDANIALANELATVAPELGVDVSEAIELANTQPFCDIHRPGIGVGGHCIPVYPYFLLDSIETSAPIVRMARQINDSMPLYAIEQLREAMDGSDHPLFGANVAVLGVTYRPDVDEVRYSPAFPVVRDLNQLGANVYLVDPVCSDLSPFEGTPTSVDTLHRLDLDAAVLVTDHSAFDRIRWDRMDPMVVVDGRQALPLAGSDHTVRTIGDGREVE</sequence>
<dbReference type="RefSeq" id="WP_229115246.1">
    <property type="nucleotide sequence ID" value="NZ_CP064787.1"/>
</dbReference>
<dbReference type="InterPro" id="IPR014027">
    <property type="entry name" value="UDP-Glc/GDP-Man_DH_C"/>
</dbReference>
<reference evidence="10" key="1">
    <citation type="submission" date="2020-11" db="EMBL/GenBank/DDBJ databases">
        <title>Carbohydrate-dependent, anaerobic sulfur respiration: A novel catabolism in halophilic archaea.</title>
        <authorList>
            <person name="Sorokin D.Y."/>
            <person name="Messina E."/>
            <person name="Smedile F."/>
            <person name="La Cono V."/>
            <person name="Hallsworth J.E."/>
            <person name="Yakimov M.M."/>
        </authorList>
    </citation>
    <scope>NUCLEOTIDE SEQUENCE</scope>
    <source>
        <strain evidence="10">HSR12-1</strain>
    </source>
</reference>
<evidence type="ECO:0000256" key="6">
    <source>
        <dbReference type="ARBA" id="ARBA00049130"/>
    </source>
</evidence>
<dbReference type="InterPro" id="IPR014026">
    <property type="entry name" value="UDP-Glc/GDP-Man_DH_dimer"/>
</dbReference>
<gene>
    <name evidence="10" type="primary">wecC</name>
    <name evidence="10" type="ORF">HSR121_1056</name>
</gene>
<feature type="domain" description="UDP-glucose/GDP-mannose dehydrogenase C-terminal" evidence="9">
    <location>
        <begin position="345"/>
        <end position="439"/>
    </location>
</feature>
<keyword evidence="4" id="KW-0520">NAD</keyword>
<dbReference type="InterPro" id="IPR036220">
    <property type="entry name" value="UDP-Glc/GDP-Man_DH_C_sf"/>
</dbReference>
<evidence type="ECO:0000259" key="9">
    <source>
        <dbReference type="SMART" id="SM00984"/>
    </source>
</evidence>
<comment type="catalytic activity">
    <reaction evidence="6">
        <text>UDP-N-acetyl-alpha-D-mannosamine + 2 NAD(+) + H2O = UDP-N-acetyl-alpha-D-mannosaminouronate + 2 NADH + 3 H(+)</text>
        <dbReference type="Rhea" id="RHEA:25780"/>
        <dbReference type="ChEBI" id="CHEBI:15377"/>
        <dbReference type="ChEBI" id="CHEBI:15378"/>
        <dbReference type="ChEBI" id="CHEBI:57540"/>
        <dbReference type="ChEBI" id="CHEBI:57945"/>
        <dbReference type="ChEBI" id="CHEBI:68623"/>
        <dbReference type="ChEBI" id="CHEBI:70731"/>
        <dbReference type="EC" id="1.1.1.336"/>
    </reaction>
</comment>
<evidence type="ECO:0000256" key="4">
    <source>
        <dbReference type="ARBA" id="ARBA00023027"/>
    </source>
</evidence>
<dbReference type="NCBIfam" id="TIGR03026">
    <property type="entry name" value="NDP-sugDHase"/>
    <property type="match status" value="1"/>
</dbReference>
<dbReference type="PIRSF" id="PIRSF500136">
    <property type="entry name" value="UDP_ManNAc_DH"/>
    <property type="match status" value="1"/>
</dbReference>
<dbReference type="PANTHER" id="PTHR43491:SF5">
    <property type="entry name" value="UDP-N-ACETYL-D-MANNOSAMINE DEHYDROGENASE"/>
    <property type="match status" value="1"/>
</dbReference>
<dbReference type="InterPro" id="IPR017476">
    <property type="entry name" value="UDP-Glc/GDP-Man"/>
</dbReference>
<protein>
    <recommendedName>
        <fullName evidence="2">UDP-N-acetyl-D-mannosamine dehydrogenase</fullName>
        <ecNumber evidence="1">1.1.1.336</ecNumber>
    </recommendedName>
    <alternativeName>
        <fullName evidence="5">UDP-ManNAc 6-dehydrogenase</fullName>
    </alternativeName>
</protein>